<sequence length="699" mass="72993">MRARMWFTVLGPVRAWLGEQELDLGSPQQRALLAVLLVRAGRPAGLAEIVDAMWGPQPPPTAINAVHRGVGGLRRALQPGLASRDAGRWLVRSAGGYRLDVDADTADLVRYRWLVGRARTAAGDASAAGLFAEALELWQGPVAGGVGAAVRAHPLVVAVEREHLAVAREAADAALAADEAGRLLPAVALAADHAPLDEPLQARLVLLLAAASGPAAALEHYGHVRAALAQELGLDPGAELRAARDRVLRRPTQRAHAAEPAPAAAPRPAQLPADLPTFVGRRAELAEALASHPPREAAPGALVITVIGGMAGVGKTALAVHWAHQVAGRYPDGQLYVNLRGFDPVGPPVAPGDALHDMLTALGVSRDEIPAGLDARSALLRTRLAGRRVLMLLDNARDLAQVRPLLPGSVGCLVIVTSRSRLAGLLAVGGANLLTLDVLPAADARDFLSRRIGAQRVAREDAATKEIVERCAGLPLALAIVAARAVEHATVPLQAIAAELVDAEGGLEAFTGPEPAVDARAVISWSYRSLSPSAAALCRLLGAHPGPDVSAGAAGSLLGAPARAVLDELTGAHLLTERSPGRFEMHDLLHSYAAELFAATDPEPVRRAALLRLFDHYLHTAFRAVRLLAPAREPIALGDPAPGVTAEAIRDGEHARAWFGAEHAVLAAVADRAAAAGYDGHVSRLAWALDTVRNEVTGW</sequence>
<evidence type="ECO:0000256" key="3">
    <source>
        <dbReference type="ARBA" id="ARBA00023125"/>
    </source>
</evidence>
<dbReference type="InterPro" id="IPR005158">
    <property type="entry name" value="BTAD"/>
</dbReference>
<reference evidence="9" key="1">
    <citation type="journal article" date="2019" name="Int. J. Syst. Evol. Microbiol.">
        <title>The Global Catalogue of Microorganisms (GCM) 10K type strain sequencing project: providing services to taxonomists for standard genome sequencing and annotation.</title>
        <authorList>
            <consortium name="The Broad Institute Genomics Platform"/>
            <consortium name="The Broad Institute Genome Sequencing Center for Infectious Disease"/>
            <person name="Wu L."/>
            <person name="Ma J."/>
        </authorList>
    </citation>
    <scope>NUCLEOTIDE SEQUENCE [LARGE SCALE GENOMIC DNA]</scope>
    <source>
        <strain evidence="9">JCM 17441</strain>
    </source>
</reference>
<comment type="caution">
    <text evidence="8">The sequence shown here is derived from an EMBL/GenBank/DDBJ whole genome shotgun (WGS) entry which is preliminary data.</text>
</comment>
<dbReference type="InterPro" id="IPR036388">
    <property type="entry name" value="WH-like_DNA-bd_sf"/>
</dbReference>
<dbReference type="SMART" id="SM00862">
    <property type="entry name" value="Trans_reg_C"/>
    <property type="match status" value="1"/>
</dbReference>
<dbReference type="SUPFAM" id="SSF46894">
    <property type="entry name" value="C-terminal effector domain of the bipartite response regulators"/>
    <property type="match status" value="1"/>
</dbReference>
<gene>
    <name evidence="8" type="ORF">GCM10022255_066370</name>
</gene>
<dbReference type="PANTHER" id="PTHR35807:SF1">
    <property type="entry name" value="TRANSCRIPTIONAL REGULATOR REDD"/>
    <property type="match status" value="1"/>
</dbReference>
<protein>
    <recommendedName>
        <fullName evidence="7">OmpR/PhoB-type domain-containing protein</fullName>
    </recommendedName>
</protein>
<dbReference type="InterPro" id="IPR016032">
    <property type="entry name" value="Sig_transdc_resp-reg_C-effctor"/>
</dbReference>
<evidence type="ECO:0000256" key="5">
    <source>
        <dbReference type="PROSITE-ProRule" id="PRU01091"/>
    </source>
</evidence>
<dbReference type="InterPro" id="IPR011990">
    <property type="entry name" value="TPR-like_helical_dom_sf"/>
</dbReference>
<dbReference type="InterPro" id="IPR027417">
    <property type="entry name" value="P-loop_NTPase"/>
</dbReference>
<dbReference type="InterPro" id="IPR001867">
    <property type="entry name" value="OmpR/PhoB-type_DNA-bd"/>
</dbReference>
<organism evidence="8 9">
    <name type="scientific">Dactylosporangium darangshiense</name>
    <dbReference type="NCBI Taxonomy" id="579108"/>
    <lineage>
        <taxon>Bacteria</taxon>
        <taxon>Bacillati</taxon>
        <taxon>Actinomycetota</taxon>
        <taxon>Actinomycetes</taxon>
        <taxon>Micromonosporales</taxon>
        <taxon>Micromonosporaceae</taxon>
        <taxon>Dactylosporangium</taxon>
    </lineage>
</organism>
<accession>A0ABP8DH91</accession>
<evidence type="ECO:0000313" key="9">
    <source>
        <dbReference type="Proteomes" id="UP001500620"/>
    </source>
</evidence>
<feature type="compositionally biased region" description="Low complexity" evidence="6">
    <location>
        <begin position="258"/>
        <end position="273"/>
    </location>
</feature>
<feature type="DNA-binding region" description="OmpR/PhoB-type" evidence="5">
    <location>
        <begin position="1"/>
        <end position="101"/>
    </location>
</feature>
<proteinExistence type="inferred from homology"/>
<comment type="similarity">
    <text evidence="1">Belongs to the AfsR/DnrI/RedD regulatory family.</text>
</comment>
<dbReference type="SUPFAM" id="SSF52540">
    <property type="entry name" value="P-loop containing nucleoside triphosphate hydrolases"/>
    <property type="match status" value="1"/>
</dbReference>
<dbReference type="Proteomes" id="UP001500620">
    <property type="component" value="Unassembled WGS sequence"/>
</dbReference>
<keyword evidence="2" id="KW-0805">Transcription regulation</keyword>
<evidence type="ECO:0000256" key="6">
    <source>
        <dbReference type="SAM" id="MobiDB-lite"/>
    </source>
</evidence>
<dbReference type="Gene3D" id="1.10.10.10">
    <property type="entry name" value="Winged helix-like DNA-binding domain superfamily/Winged helix DNA-binding domain"/>
    <property type="match status" value="1"/>
</dbReference>
<dbReference type="EMBL" id="BAABAT010000022">
    <property type="protein sequence ID" value="GAA4255867.1"/>
    <property type="molecule type" value="Genomic_DNA"/>
</dbReference>
<keyword evidence="9" id="KW-1185">Reference proteome</keyword>
<dbReference type="Pfam" id="PF03704">
    <property type="entry name" value="BTAD"/>
    <property type="match status" value="1"/>
</dbReference>
<evidence type="ECO:0000256" key="1">
    <source>
        <dbReference type="ARBA" id="ARBA00005820"/>
    </source>
</evidence>
<evidence type="ECO:0000256" key="4">
    <source>
        <dbReference type="ARBA" id="ARBA00023163"/>
    </source>
</evidence>
<dbReference type="SUPFAM" id="SSF48452">
    <property type="entry name" value="TPR-like"/>
    <property type="match status" value="1"/>
</dbReference>
<dbReference type="InterPro" id="IPR051677">
    <property type="entry name" value="AfsR-DnrI-RedD_regulator"/>
</dbReference>
<dbReference type="PANTHER" id="PTHR35807">
    <property type="entry name" value="TRANSCRIPTIONAL REGULATOR REDD-RELATED"/>
    <property type="match status" value="1"/>
</dbReference>
<feature type="domain" description="OmpR/PhoB-type" evidence="7">
    <location>
        <begin position="1"/>
        <end position="101"/>
    </location>
</feature>
<evidence type="ECO:0000256" key="2">
    <source>
        <dbReference type="ARBA" id="ARBA00023015"/>
    </source>
</evidence>
<name>A0ABP8DH91_9ACTN</name>
<dbReference type="Gene3D" id="3.40.50.300">
    <property type="entry name" value="P-loop containing nucleotide triphosphate hydrolases"/>
    <property type="match status" value="1"/>
</dbReference>
<keyword evidence="3 5" id="KW-0238">DNA-binding</keyword>
<keyword evidence="4" id="KW-0804">Transcription</keyword>
<evidence type="ECO:0000313" key="8">
    <source>
        <dbReference type="EMBL" id="GAA4255867.1"/>
    </source>
</evidence>
<evidence type="ECO:0000259" key="7">
    <source>
        <dbReference type="PROSITE" id="PS51755"/>
    </source>
</evidence>
<feature type="region of interest" description="Disordered" evidence="6">
    <location>
        <begin position="247"/>
        <end position="273"/>
    </location>
</feature>
<dbReference type="SMART" id="SM01043">
    <property type="entry name" value="BTAD"/>
    <property type="match status" value="1"/>
</dbReference>
<dbReference type="PRINTS" id="PR00364">
    <property type="entry name" value="DISEASERSIST"/>
</dbReference>
<dbReference type="PROSITE" id="PS51755">
    <property type="entry name" value="OMPR_PHOB"/>
    <property type="match status" value="1"/>
</dbReference>